<dbReference type="GO" id="GO:0019354">
    <property type="term" value="P:siroheme biosynthetic process"/>
    <property type="evidence" value="ECO:0007669"/>
    <property type="project" value="InterPro"/>
</dbReference>
<keyword evidence="4 10" id="KW-0489">Methyltransferase</keyword>
<comment type="function">
    <text evidence="1 9">Tetrapolymerization of the monopyrrole PBG into the hydroxymethylbilane pre-uroporphyrinogen in several discrete steps.</text>
</comment>
<reference evidence="15 16" key="1">
    <citation type="submission" date="2020-08" db="EMBL/GenBank/DDBJ databases">
        <title>Genome public.</title>
        <authorList>
            <person name="Liu C."/>
            <person name="Sun Q."/>
        </authorList>
    </citation>
    <scope>NUCLEOTIDE SEQUENCE [LARGE SCALE GENOMIC DNA]</scope>
    <source>
        <strain evidence="15 16">BX17</strain>
    </source>
</reference>
<dbReference type="NCBIfam" id="NF004790">
    <property type="entry name" value="PRK06136.1"/>
    <property type="match status" value="1"/>
</dbReference>
<name>A0A8I0AEM1_9FIRM</name>
<dbReference type="SUPFAM" id="SSF53790">
    <property type="entry name" value="Tetrapyrrole methylase"/>
    <property type="match status" value="1"/>
</dbReference>
<feature type="domain" description="Tetrapyrrole methylase" evidence="11">
    <location>
        <begin position="310"/>
        <end position="521"/>
    </location>
</feature>
<dbReference type="Gene3D" id="3.40.190.10">
    <property type="entry name" value="Periplasmic binding protein-like II"/>
    <property type="match status" value="2"/>
</dbReference>
<evidence type="ECO:0000259" key="12">
    <source>
        <dbReference type="Pfam" id="PF01379"/>
    </source>
</evidence>
<dbReference type="Pfam" id="PF01379">
    <property type="entry name" value="Porphobil_deam"/>
    <property type="match status" value="1"/>
</dbReference>
<feature type="domain" description="Tetrapyrrole biosynthesis uroporphyrinogen III synthase" evidence="13">
    <location>
        <begin position="572"/>
        <end position="797"/>
    </location>
</feature>
<dbReference type="InterPro" id="IPR036803">
    <property type="entry name" value="Porphobilinogen_deaminase_C_sf"/>
</dbReference>
<accession>A0A8I0AEM1</accession>
<dbReference type="CDD" id="cd00494">
    <property type="entry name" value="PBP2_HMBS"/>
    <property type="match status" value="1"/>
</dbReference>
<comment type="caution">
    <text evidence="15">The sequence shown here is derived from an EMBL/GenBank/DDBJ whole genome shotgun (WGS) entry which is preliminary data.</text>
</comment>
<dbReference type="Pfam" id="PF00590">
    <property type="entry name" value="TP_methylase"/>
    <property type="match status" value="1"/>
</dbReference>
<evidence type="ECO:0000256" key="9">
    <source>
        <dbReference type="HAMAP-Rule" id="MF_00260"/>
    </source>
</evidence>
<dbReference type="SUPFAM" id="SSF53850">
    <property type="entry name" value="Periplasmic binding protein-like II"/>
    <property type="match status" value="1"/>
</dbReference>
<evidence type="ECO:0000259" key="14">
    <source>
        <dbReference type="Pfam" id="PF03900"/>
    </source>
</evidence>
<dbReference type="Pfam" id="PF03900">
    <property type="entry name" value="Porphobil_deamC"/>
    <property type="match status" value="1"/>
</dbReference>
<dbReference type="InterPro" id="IPR003043">
    <property type="entry name" value="Uropor_MeTrfase_CS"/>
</dbReference>
<evidence type="ECO:0000256" key="10">
    <source>
        <dbReference type="RuleBase" id="RU003960"/>
    </source>
</evidence>
<evidence type="ECO:0000259" key="13">
    <source>
        <dbReference type="Pfam" id="PF02602"/>
    </source>
</evidence>
<evidence type="ECO:0000256" key="8">
    <source>
        <dbReference type="ARBA" id="ARBA00048169"/>
    </source>
</evidence>
<keyword evidence="7 9" id="KW-0627">Porphyrin biosynthesis</keyword>
<evidence type="ECO:0000259" key="11">
    <source>
        <dbReference type="Pfam" id="PF00590"/>
    </source>
</evidence>
<dbReference type="InterPro" id="IPR022419">
    <property type="entry name" value="Porphobilin_deaminase_cofac_BS"/>
</dbReference>
<comment type="similarity">
    <text evidence="2 9">Belongs to the HMBS family.</text>
</comment>
<comment type="catalytic activity">
    <reaction evidence="8 9">
        <text>4 porphobilinogen + H2O = hydroxymethylbilane + 4 NH4(+)</text>
        <dbReference type="Rhea" id="RHEA:13185"/>
        <dbReference type="ChEBI" id="CHEBI:15377"/>
        <dbReference type="ChEBI" id="CHEBI:28938"/>
        <dbReference type="ChEBI" id="CHEBI:57845"/>
        <dbReference type="ChEBI" id="CHEBI:58126"/>
        <dbReference type="EC" id="2.5.1.61"/>
    </reaction>
</comment>
<dbReference type="FunFam" id="3.40.190.10:FF:000005">
    <property type="entry name" value="Porphobilinogen deaminase"/>
    <property type="match status" value="1"/>
</dbReference>
<comment type="subunit">
    <text evidence="3 9">Monomer.</text>
</comment>
<gene>
    <name evidence="9 15" type="primary">hemC</name>
    <name evidence="15" type="ORF">H8S54_11250</name>
</gene>
<evidence type="ECO:0000256" key="7">
    <source>
        <dbReference type="ARBA" id="ARBA00023244"/>
    </source>
</evidence>
<dbReference type="GO" id="GO:0006782">
    <property type="term" value="P:protoporphyrinogen IX biosynthetic process"/>
    <property type="evidence" value="ECO:0007669"/>
    <property type="project" value="UniProtKB-UniRule"/>
</dbReference>
<dbReference type="InterPro" id="IPR000860">
    <property type="entry name" value="HemC"/>
</dbReference>
<dbReference type="PROSITE" id="PS00533">
    <property type="entry name" value="PORPHOBILINOGEN_DEAM"/>
    <property type="match status" value="1"/>
</dbReference>
<dbReference type="InterPro" id="IPR050161">
    <property type="entry name" value="Siro_Cobalamin_biosynth"/>
</dbReference>
<dbReference type="InterPro" id="IPR022417">
    <property type="entry name" value="Porphobilin_deaminase_N"/>
</dbReference>
<protein>
    <recommendedName>
        <fullName evidence="9">Porphobilinogen deaminase</fullName>
        <shortName evidence="9">PBG</shortName>
        <ecNumber evidence="9">2.5.1.61</ecNumber>
    </recommendedName>
    <alternativeName>
        <fullName evidence="9">Hydroxymethylbilane synthase</fullName>
        <shortName evidence="9">HMBS</shortName>
    </alternativeName>
    <alternativeName>
        <fullName evidence="9">Pre-uroporphyrinogen synthase</fullName>
    </alternativeName>
</protein>
<keyword evidence="5 9" id="KW-0808">Transferase</keyword>
<proteinExistence type="inferred from homology"/>
<dbReference type="AlphaFoldDB" id="A0A8I0AEM1"/>
<evidence type="ECO:0000256" key="5">
    <source>
        <dbReference type="ARBA" id="ARBA00022679"/>
    </source>
</evidence>
<dbReference type="InterPro" id="IPR022418">
    <property type="entry name" value="Porphobilinogen_deaminase_C"/>
</dbReference>
<comment type="miscellaneous">
    <text evidence="9">The porphobilinogen subunits are added to the dipyrromethane group.</text>
</comment>
<dbReference type="GO" id="GO:0004851">
    <property type="term" value="F:uroporphyrin-III C-methyltransferase activity"/>
    <property type="evidence" value="ECO:0007669"/>
    <property type="project" value="UniProtKB-ARBA"/>
</dbReference>
<dbReference type="InterPro" id="IPR014777">
    <property type="entry name" value="4pyrrole_Mease_sub1"/>
</dbReference>
<keyword evidence="16" id="KW-1185">Reference proteome</keyword>
<sequence length="810" mass="89271">MSNKIVIGSRESKLAVLQSQMVQDFIVQNHPDMEVDILTMKTTGDKILDRTLDKIGGKGLFVKELDRALLEGRSQLSVHSLKDMPMEESEELPILAFSKREDVRDVLVFPKGCEELDASKPIGCSSLRRKLQLQEIFPDVKVKSIRGNLQTRLEKLDSGEYSALVLAAAGLKRLGLEKRISRYFDTEEILPAAGQGILAVQGKKGLDYEYLKGYDDPEAHSVALAERAFVRYLNGGCTSPVAAYGQIQEGQLKLCGLYYEEETGHYLKGSKTGAVSEAEALGIALAKELKERCRKEYKVAKQEERKEMGKVWLVGAGPGDAGLFTLKGADVLEKADVVVYDSLVGQGILTRIPPDARLINVGKRAGHHMMPQNMINQVLADEAKKGNRVVRLKGGDPFLFGRGGEELELLTKEGVPYEVVPGVTSPISVPAYNGIPVTHRDFCSSVHIITGHKRQGMEYDIDFKALVHTKGTLVFLMGLTAMEDICKGLMEAGMDPDMPAAVLSKGTTAGQRRVIATISTLKKESDRQKIKTPAIIVVGKVCTLSEDFAWYEKLPLAGWKILVTRPRENISRTAAKLREKGAEVLELPSISISPLEDQSRLQEAFAKLNTYDWLVFTSPAGVEVFWRELGKKKVDIRCLGSVKIAAIGEGTKKKLLERSIYADFVPSVYDGDTLGKELASLLTGKEKILIPRAMLGNKTLVEELEKTGASVEDVPTYETDYQNCPLIDEKKEFEEGSIDMVVFTSASTVKGFVKSTNGLDYSRVRAACIGKQTKAAADAYGMQTYMSEKATIDSLIELVETLKRSEEKWN</sequence>
<evidence type="ECO:0000256" key="3">
    <source>
        <dbReference type="ARBA" id="ARBA00011245"/>
    </source>
</evidence>
<dbReference type="EC" id="2.5.1.61" evidence="9"/>
<dbReference type="SUPFAM" id="SSF54782">
    <property type="entry name" value="Porphobilinogen deaminase (hydroxymethylbilane synthase), C-terminal domain"/>
    <property type="match status" value="1"/>
</dbReference>
<dbReference type="InterPro" id="IPR035996">
    <property type="entry name" value="4pyrrol_Methylase_sf"/>
</dbReference>
<dbReference type="FunFam" id="3.40.1010.10:FF:000001">
    <property type="entry name" value="Siroheme synthase"/>
    <property type="match status" value="1"/>
</dbReference>
<dbReference type="PANTHER" id="PTHR45790:SF3">
    <property type="entry name" value="S-ADENOSYL-L-METHIONINE-DEPENDENT UROPORPHYRINOGEN III METHYLTRANSFERASE, CHLOROPLASTIC"/>
    <property type="match status" value="1"/>
</dbReference>
<dbReference type="EMBL" id="JACOOT010000025">
    <property type="protein sequence ID" value="MBC5651673.1"/>
    <property type="molecule type" value="Genomic_DNA"/>
</dbReference>
<comment type="similarity">
    <text evidence="10">Belongs to the precorrin methyltransferase family.</text>
</comment>
<dbReference type="CDD" id="cd06578">
    <property type="entry name" value="HemD"/>
    <property type="match status" value="1"/>
</dbReference>
<feature type="modified residue" description="S-(dipyrrolylmethanemethyl)cysteine" evidence="9">
    <location>
        <position position="237"/>
    </location>
</feature>
<dbReference type="Gene3D" id="3.40.1010.10">
    <property type="entry name" value="Cobalt-precorrin-4 Transmethylase, Domain 1"/>
    <property type="match status" value="1"/>
</dbReference>
<dbReference type="InterPro" id="IPR006366">
    <property type="entry name" value="CobA/CysG_C"/>
</dbReference>
<dbReference type="Gene3D" id="3.30.950.10">
    <property type="entry name" value="Methyltransferase, Cobalt-precorrin-4 Transmethylase, Domain 2"/>
    <property type="match status" value="1"/>
</dbReference>
<dbReference type="PRINTS" id="PR00151">
    <property type="entry name" value="PORPHBDMNASE"/>
</dbReference>
<dbReference type="PROSITE" id="PS00840">
    <property type="entry name" value="SUMT_2"/>
    <property type="match status" value="1"/>
</dbReference>
<dbReference type="InterPro" id="IPR000878">
    <property type="entry name" value="4pyrrol_Mease"/>
</dbReference>
<evidence type="ECO:0000313" key="16">
    <source>
        <dbReference type="Proteomes" id="UP000652847"/>
    </source>
</evidence>
<dbReference type="Proteomes" id="UP000652847">
    <property type="component" value="Unassembled WGS sequence"/>
</dbReference>
<dbReference type="NCBIfam" id="TIGR01469">
    <property type="entry name" value="cobA_cysG_Cterm"/>
    <property type="match status" value="1"/>
</dbReference>
<evidence type="ECO:0000256" key="6">
    <source>
        <dbReference type="ARBA" id="ARBA00022691"/>
    </source>
</evidence>
<dbReference type="GO" id="GO:0004418">
    <property type="term" value="F:hydroxymethylbilane synthase activity"/>
    <property type="evidence" value="ECO:0007669"/>
    <property type="project" value="UniProtKB-UniRule"/>
</dbReference>
<dbReference type="HAMAP" id="MF_00260">
    <property type="entry name" value="Porphobil_deam"/>
    <property type="match status" value="1"/>
</dbReference>
<dbReference type="GO" id="GO:0005737">
    <property type="term" value="C:cytoplasm"/>
    <property type="evidence" value="ECO:0007669"/>
    <property type="project" value="UniProtKB-UniRule"/>
</dbReference>
<dbReference type="Pfam" id="PF02602">
    <property type="entry name" value="HEM4"/>
    <property type="match status" value="1"/>
</dbReference>
<feature type="domain" description="Porphobilinogen deaminase N-terminal" evidence="12">
    <location>
        <begin position="5"/>
        <end position="204"/>
    </location>
</feature>
<dbReference type="Gene3D" id="3.30.160.40">
    <property type="entry name" value="Porphobilinogen deaminase, C-terminal domain"/>
    <property type="match status" value="1"/>
</dbReference>
<evidence type="ECO:0000313" key="15">
    <source>
        <dbReference type="EMBL" id="MBC5651673.1"/>
    </source>
</evidence>
<dbReference type="GO" id="GO:0032259">
    <property type="term" value="P:methylation"/>
    <property type="evidence" value="ECO:0007669"/>
    <property type="project" value="UniProtKB-KW"/>
</dbReference>
<dbReference type="CDD" id="cd11642">
    <property type="entry name" value="SUMT"/>
    <property type="match status" value="1"/>
</dbReference>
<feature type="domain" description="Porphobilinogen deaminase C-terminal" evidence="14">
    <location>
        <begin position="223"/>
        <end position="290"/>
    </location>
</feature>
<comment type="cofactor">
    <cofactor evidence="9">
        <name>dipyrromethane</name>
        <dbReference type="ChEBI" id="CHEBI:60342"/>
    </cofactor>
    <text evidence="9">Binds 1 dipyrromethane group covalently.</text>
</comment>
<dbReference type="InterPro" id="IPR014776">
    <property type="entry name" value="4pyrrole_Mease_sub2"/>
</dbReference>
<keyword evidence="6" id="KW-0949">S-adenosyl-L-methionine</keyword>
<dbReference type="SUPFAM" id="SSF69618">
    <property type="entry name" value="HemD-like"/>
    <property type="match status" value="1"/>
</dbReference>
<dbReference type="NCBIfam" id="TIGR00212">
    <property type="entry name" value="hemC"/>
    <property type="match status" value="1"/>
</dbReference>
<organism evidence="15 16">
    <name type="scientific">Blautia segnis</name>
    <dbReference type="NCBI Taxonomy" id="2763030"/>
    <lineage>
        <taxon>Bacteria</taxon>
        <taxon>Bacillati</taxon>
        <taxon>Bacillota</taxon>
        <taxon>Clostridia</taxon>
        <taxon>Lachnospirales</taxon>
        <taxon>Lachnospiraceae</taxon>
        <taxon>Blautia</taxon>
    </lineage>
</organism>
<dbReference type="InterPro" id="IPR003754">
    <property type="entry name" value="4pyrrol_synth_uPrphyn_synth"/>
</dbReference>
<evidence type="ECO:0000256" key="1">
    <source>
        <dbReference type="ARBA" id="ARBA00002869"/>
    </source>
</evidence>
<dbReference type="PANTHER" id="PTHR45790">
    <property type="entry name" value="SIROHEME SYNTHASE-RELATED"/>
    <property type="match status" value="1"/>
</dbReference>
<dbReference type="GO" id="GO:0004852">
    <property type="term" value="F:uroporphyrinogen-III synthase activity"/>
    <property type="evidence" value="ECO:0007669"/>
    <property type="project" value="InterPro"/>
</dbReference>
<dbReference type="InterPro" id="IPR036108">
    <property type="entry name" value="4pyrrol_syn_uPrphyn_synt_sf"/>
</dbReference>
<evidence type="ECO:0000256" key="2">
    <source>
        <dbReference type="ARBA" id="ARBA00005638"/>
    </source>
</evidence>
<dbReference type="FunFam" id="3.30.950.10:FF:000001">
    <property type="entry name" value="Siroheme synthase"/>
    <property type="match status" value="1"/>
</dbReference>
<evidence type="ECO:0000256" key="4">
    <source>
        <dbReference type="ARBA" id="ARBA00022603"/>
    </source>
</evidence>
<dbReference type="Gene3D" id="3.40.50.10090">
    <property type="match status" value="2"/>
</dbReference>